<feature type="chain" id="PRO_5019333720" description="DUF3106 domain-containing protein" evidence="2">
    <location>
        <begin position="21"/>
        <end position="255"/>
    </location>
</feature>
<organism evidence="3 4">
    <name type="scientific">Inhella crocodyli</name>
    <dbReference type="NCBI Taxonomy" id="2499851"/>
    <lineage>
        <taxon>Bacteria</taxon>
        <taxon>Pseudomonadati</taxon>
        <taxon>Pseudomonadota</taxon>
        <taxon>Betaproteobacteria</taxon>
        <taxon>Burkholderiales</taxon>
        <taxon>Sphaerotilaceae</taxon>
        <taxon>Inhella</taxon>
    </lineage>
</organism>
<sequence>MKRCLLLLTLVWAAWAPAHATDPAASASTPVPESSPAPAAAPESVRLPRSPSEMLDAPARDWAPVHAWVAQQLQAQEAGVGTMDRDAQIQLRIYQALLAQAMGQWDRVAAPVERARRLQFGHPGRHVAGLLNELLAEQQRHRHSDAWLQGAIRDRVLAMPWDEVGPVIVQLRQQLQAMQGPGVRQFVAARLDLSANISKGQASLGFVLQLMGAQFQLHQVLPRREALVAGLNEAMAQRPAPAAKVPQAASAPAAG</sequence>
<evidence type="ECO:0000256" key="2">
    <source>
        <dbReference type="SAM" id="SignalP"/>
    </source>
</evidence>
<feature type="compositionally biased region" description="Low complexity" evidence="1">
    <location>
        <begin position="22"/>
        <end position="45"/>
    </location>
</feature>
<dbReference type="EMBL" id="SACM01000001">
    <property type="protein sequence ID" value="RVT88600.1"/>
    <property type="molecule type" value="Genomic_DNA"/>
</dbReference>
<feature type="region of interest" description="Disordered" evidence="1">
    <location>
        <begin position="22"/>
        <end position="52"/>
    </location>
</feature>
<protein>
    <recommendedName>
        <fullName evidence="5">DUF3106 domain-containing protein</fullName>
    </recommendedName>
</protein>
<dbReference type="AlphaFoldDB" id="A0A437LT69"/>
<dbReference type="OrthoDB" id="9154250at2"/>
<feature type="signal peptide" evidence="2">
    <location>
        <begin position="1"/>
        <end position="20"/>
    </location>
</feature>
<reference evidence="3 4" key="1">
    <citation type="submission" date="2019-01" db="EMBL/GenBank/DDBJ databases">
        <authorList>
            <person name="Chen W.-M."/>
        </authorList>
    </citation>
    <scope>NUCLEOTIDE SEQUENCE [LARGE SCALE GENOMIC DNA]</scope>
    <source>
        <strain evidence="3 4">CCP-18</strain>
    </source>
</reference>
<accession>A0A437LT69</accession>
<evidence type="ECO:0000313" key="3">
    <source>
        <dbReference type="EMBL" id="RVT88600.1"/>
    </source>
</evidence>
<gene>
    <name evidence="3" type="ORF">EOD73_06435</name>
</gene>
<evidence type="ECO:0000256" key="1">
    <source>
        <dbReference type="SAM" id="MobiDB-lite"/>
    </source>
</evidence>
<keyword evidence="4" id="KW-1185">Reference proteome</keyword>
<proteinExistence type="predicted"/>
<keyword evidence="2" id="KW-0732">Signal</keyword>
<evidence type="ECO:0000313" key="4">
    <source>
        <dbReference type="Proteomes" id="UP000288587"/>
    </source>
</evidence>
<dbReference type="Proteomes" id="UP000288587">
    <property type="component" value="Unassembled WGS sequence"/>
</dbReference>
<dbReference type="RefSeq" id="WP_127681937.1">
    <property type="nucleotide sequence ID" value="NZ_SACM01000001.1"/>
</dbReference>
<evidence type="ECO:0008006" key="5">
    <source>
        <dbReference type="Google" id="ProtNLM"/>
    </source>
</evidence>
<name>A0A437LT69_9BURK</name>
<comment type="caution">
    <text evidence="3">The sequence shown here is derived from an EMBL/GenBank/DDBJ whole genome shotgun (WGS) entry which is preliminary data.</text>
</comment>